<dbReference type="InterPro" id="IPR004090">
    <property type="entry name" value="Chemotax_Me-accpt_rcpt"/>
</dbReference>
<dbReference type="PRINTS" id="PR00260">
    <property type="entry name" value="CHEMTRNSDUCR"/>
</dbReference>
<dbReference type="GO" id="GO:0016020">
    <property type="term" value="C:membrane"/>
    <property type="evidence" value="ECO:0007669"/>
    <property type="project" value="InterPro"/>
</dbReference>
<feature type="domain" description="Methyl-accepting transducer" evidence="2">
    <location>
        <begin position="385"/>
        <end position="565"/>
    </location>
</feature>
<dbReference type="SMART" id="SM00086">
    <property type="entry name" value="PAC"/>
    <property type="match status" value="3"/>
</dbReference>
<dbReference type="InterPro" id="IPR000014">
    <property type="entry name" value="PAS"/>
</dbReference>
<proteinExistence type="predicted"/>
<reference evidence="6" key="2">
    <citation type="journal article" date="2017" name="Plant Physiol. Biochem.">
        <title>Differential oxidative and antioxidative response of duckweed Lemna minor toward plant growth promoting/inhibiting bacteria.</title>
        <authorList>
            <person name="Ishizawa H."/>
            <person name="Kuroda M."/>
            <person name="Morikawa M."/>
            <person name="Ike M."/>
        </authorList>
    </citation>
    <scope>NUCLEOTIDE SEQUENCE [LARGE SCALE GENOMIC DNA]</scope>
    <source>
        <strain evidence="6">M6</strain>
    </source>
</reference>
<accession>A0A3G9G613</accession>
<evidence type="ECO:0000256" key="1">
    <source>
        <dbReference type="PROSITE-ProRule" id="PRU00284"/>
    </source>
</evidence>
<dbReference type="PROSITE" id="PS50113">
    <property type="entry name" value="PAC"/>
    <property type="match status" value="3"/>
</dbReference>
<reference evidence="6" key="1">
    <citation type="journal article" date="2017" name="Biotechnol. Biofuels">
        <title>Evaluation of environmental bacterial communities as a factor affecting the growth of duckweed Lemna minor.</title>
        <authorList>
            <person name="Ishizawa H."/>
            <person name="Kuroda M."/>
            <person name="Morikawa M."/>
            <person name="Ike M."/>
        </authorList>
    </citation>
    <scope>NUCLEOTIDE SEQUENCE [LARGE SCALE GENOMIC DNA]</scope>
    <source>
        <strain evidence="6">M6</strain>
    </source>
</reference>
<protein>
    <submittedName>
        <fullName evidence="5">Methyl-accepting chemotaxis protein</fullName>
    </submittedName>
</protein>
<name>A0A3G9G613_9CAUL</name>
<dbReference type="GO" id="GO:0004888">
    <property type="term" value="F:transmembrane signaling receptor activity"/>
    <property type="evidence" value="ECO:0007669"/>
    <property type="project" value="InterPro"/>
</dbReference>
<dbReference type="InterPro" id="IPR001610">
    <property type="entry name" value="PAC"/>
</dbReference>
<organism evidence="5 6">
    <name type="scientific">Asticcacaulis excentricus</name>
    <dbReference type="NCBI Taxonomy" id="78587"/>
    <lineage>
        <taxon>Bacteria</taxon>
        <taxon>Pseudomonadati</taxon>
        <taxon>Pseudomonadota</taxon>
        <taxon>Alphaproteobacteria</taxon>
        <taxon>Caulobacterales</taxon>
        <taxon>Caulobacteraceae</taxon>
        <taxon>Asticcacaulis</taxon>
    </lineage>
</organism>
<dbReference type="InterPro" id="IPR004089">
    <property type="entry name" value="MCPsignal_dom"/>
</dbReference>
<feature type="domain" description="PAS" evidence="3">
    <location>
        <begin position="25"/>
        <end position="60"/>
    </location>
</feature>
<dbReference type="InterPro" id="IPR035965">
    <property type="entry name" value="PAS-like_dom_sf"/>
</dbReference>
<dbReference type="PROSITE" id="PS50112">
    <property type="entry name" value="PAS"/>
    <property type="match status" value="3"/>
</dbReference>
<dbReference type="Pfam" id="PF08448">
    <property type="entry name" value="PAS_4"/>
    <property type="match status" value="2"/>
</dbReference>
<dbReference type="InterPro" id="IPR000700">
    <property type="entry name" value="PAS-assoc_C"/>
</dbReference>
<dbReference type="Proteomes" id="UP000278756">
    <property type="component" value="Chromosome 1"/>
</dbReference>
<dbReference type="SMART" id="SM00091">
    <property type="entry name" value="PAS"/>
    <property type="match status" value="3"/>
</dbReference>
<dbReference type="SMART" id="SM00283">
    <property type="entry name" value="MA"/>
    <property type="match status" value="1"/>
</dbReference>
<dbReference type="CDD" id="cd00130">
    <property type="entry name" value="PAS"/>
    <property type="match status" value="3"/>
</dbReference>
<dbReference type="NCBIfam" id="TIGR00229">
    <property type="entry name" value="sensory_box"/>
    <property type="match status" value="3"/>
</dbReference>
<dbReference type="InterPro" id="IPR013656">
    <property type="entry name" value="PAS_4"/>
</dbReference>
<dbReference type="EMBL" id="AP018827">
    <property type="protein sequence ID" value="BBF81261.1"/>
    <property type="molecule type" value="Genomic_DNA"/>
</dbReference>
<evidence type="ECO:0000259" key="4">
    <source>
        <dbReference type="PROSITE" id="PS50113"/>
    </source>
</evidence>
<evidence type="ECO:0000259" key="3">
    <source>
        <dbReference type="PROSITE" id="PS50112"/>
    </source>
</evidence>
<dbReference type="RefSeq" id="WP_126422222.1">
    <property type="nucleotide sequence ID" value="NZ_AP018827.1"/>
</dbReference>
<dbReference type="GO" id="GO:0007165">
    <property type="term" value="P:signal transduction"/>
    <property type="evidence" value="ECO:0007669"/>
    <property type="project" value="UniProtKB-KW"/>
</dbReference>
<dbReference type="SUPFAM" id="SSF55785">
    <property type="entry name" value="PYP-like sensor domain (PAS domain)"/>
    <property type="match status" value="3"/>
</dbReference>
<feature type="domain" description="PAC" evidence="4">
    <location>
        <begin position="211"/>
        <end position="263"/>
    </location>
</feature>
<evidence type="ECO:0000313" key="6">
    <source>
        <dbReference type="Proteomes" id="UP000278756"/>
    </source>
</evidence>
<dbReference type="PANTHER" id="PTHR24422:SF10">
    <property type="entry name" value="CHEMOTAXIS PROTEIN METHYLTRANSFERASE 2"/>
    <property type="match status" value="1"/>
</dbReference>
<feature type="domain" description="PAC" evidence="4">
    <location>
        <begin position="333"/>
        <end position="385"/>
    </location>
</feature>
<dbReference type="GO" id="GO:0006935">
    <property type="term" value="P:chemotaxis"/>
    <property type="evidence" value="ECO:0007669"/>
    <property type="project" value="InterPro"/>
</dbReference>
<dbReference type="PROSITE" id="PS50111">
    <property type="entry name" value="CHEMOTAXIS_TRANSDUC_2"/>
    <property type="match status" value="1"/>
</dbReference>
<dbReference type="Gene3D" id="3.30.450.20">
    <property type="entry name" value="PAS domain"/>
    <property type="match status" value="3"/>
</dbReference>
<dbReference type="InterPro" id="IPR013655">
    <property type="entry name" value="PAS_fold_3"/>
</dbReference>
<keyword evidence="1" id="KW-0807">Transducer</keyword>
<dbReference type="SUPFAM" id="SSF58104">
    <property type="entry name" value="Methyl-accepting chemotaxis protein (MCP) signaling domain"/>
    <property type="match status" value="1"/>
</dbReference>
<dbReference type="PANTHER" id="PTHR24422">
    <property type="entry name" value="CHEMOTAXIS PROTEIN METHYLTRANSFERASE"/>
    <property type="match status" value="1"/>
</dbReference>
<dbReference type="InterPro" id="IPR050903">
    <property type="entry name" value="Bact_Chemotaxis_MeTrfase"/>
</dbReference>
<dbReference type="OrthoDB" id="9765776at2"/>
<evidence type="ECO:0000259" key="2">
    <source>
        <dbReference type="PROSITE" id="PS50111"/>
    </source>
</evidence>
<dbReference type="Pfam" id="PF00015">
    <property type="entry name" value="MCPsignal"/>
    <property type="match status" value="1"/>
</dbReference>
<dbReference type="Pfam" id="PF08447">
    <property type="entry name" value="PAS_3"/>
    <property type="match status" value="1"/>
</dbReference>
<dbReference type="Gene3D" id="1.10.287.950">
    <property type="entry name" value="Methyl-accepting chemotaxis protein"/>
    <property type="match status" value="1"/>
</dbReference>
<evidence type="ECO:0000313" key="5">
    <source>
        <dbReference type="EMBL" id="BBF81261.1"/>
    </source>
</evidence>
<feature type="domain" description="PAC" evidence="4">
    <location>
        <begin position="89"/>
        <end position="141"/>
    </location>
</feature>
<feature type="domain" description="PAS" evidence="3">
    <location>
        <begin position="158"/>
        <end position="182"/>
    </location>
</feature>
<sequence length="565" mass="61649">MWSAFGGKKSHKADGLNLDLLTAINLSQGLIEFDLDGHVLSANANFLNLMGYSASELVGKHHSAFVDAGEVQTPAYRQFWADLKHGVAQKGEFRRQTRDGRNVYLEAVYNPILDRSGKPYKIVKIASDVTARKLRDLDLEGKVAAISRSQAVIEFALDGTVITANDAFLKVMGYRLDEIVGRHHRMFVTDNDAKSAAYADFWRRLLAGEFVSSQFKRINKDGREVILQATYNPILGIDGRPLKIVKFASDITQQAQKDADLLSQVEAISRAQAVIEFSLDGTILNANDNFLKVMGYGLDEIRGKHHRMFVDEATANSDAYREFWTKLARGEFVSAEFQRQAKGGRPVYIQASYNAILDVNGKPYKVMKYATDVTARRIALNRTTELSHSLQDLSAAVEEMAATGRSISDTMSQTKAAADQANQSVNEADDSARQLAVAAAQMDGIVEMISNITSQINLLALNATIESARAGEAGRGFAVVATEVKNLATQARRATEQIVGEIAGVRASSAAVVNALDAIRTTVSNVQEQVLFTAGAVEEQSATSQDMARNMQIASSEAENIVRAA</sequence>
<dbReference type="AlphaFoldDB" id="A0A3G9G613"/>
<feature type="domain" description="PAS" evidence="3">
    <location>
        <begin position="257"/>
        <end position="304"/>
    </location>
</feature>
<gene>
    <name evidence="5" type="ORF">EM6_1858</name>
</gene>